<evidence type="ECO:0000256" key="1">
    <source>
        <dbReference type="ARBA" id="ARBA00011975"/>
    </source>
</evidence>
<dbReference type="PROSITE" id="PS51679">
    <property type="entry name" value="SAM_MT_C5"/>
    <property type="match status" value="1"/>
</dbReference>
<evidence type="ECO:0000256" key="2">
    <source>
        <dbReference type="ARBA" id="ARBA00022603"/>
    </source>
</evidence>
<dbReference type="InterPro" id="IPR001525">
    <property type="entry name" value="C5_MeTfrase"/>
</dbReference>
<accession>A0ABQ9M3D8</accession>
<comment type="similarity">
    <text evidence="5">Belongs to the class I-like SAM-binding methyltransferase superfamily. C5-methyltransferase family.</text>
</comment>
<dbReference type="EMBL" id="JARPOI010000008">
    <property type="protein sequence ID" value="KAJ9174811.1"/>
    <property type="molecule type" value="Genomic_DNA"/>
</dbReference>
<evidence type="ECO:0000256" key="5">
    <source>
        <dbReference type="PROSITE-ProRule" id="PRU01016"/>
    </source>
</evidence>
<dbReference type="InterPro" id="IPR029063">
    <property type="entry name" value="SAM-dependent_MTases_sf"/>
</dbReference>
<dbReference type="Gene3D" id="3.90.120.10">
    <property type="entry name" value="DNA Methylase, subunit A, domain 2"/>
    <property type="match status" value="1"/>
</dbReference>
<sequence>MEYVTRYVQISGLILPLEESIDKEKGVRCNGFGRIESWVISGYEEGSPVIWRFYNLFFEKAHACVEVYRKLSRTYGGNSNIGVDELIAGVARAMSTSKNFPQGMSIKDFFISSRNLGYSGNTSLKVVEESADQSTSTTCGTEEDEDMKLARLLQEEENWLSMKQNNRQSSIPPSKFYIKINENEIANDYPLHTYYKTSVEEIDEFLLLPMGCADINMMIFGSGNVIQDADGSEYCLDDSSNQSSSACVEVENGIGLPIYLNKIINRIVIGKLMQFHGSFLLLKYYFLFKMIVFMSETSVENNKFKNLQFFSLLKYCCEVRKKHDLPPLDSPAIFEHIMFCEHLPVHIKLSSSKERMIDDFTYQKKKSKFKEGENGFNNIDKLSKALSKNRLATLDIFAVCGGLSKGLESAGMSVTKCSIEYEERAGEAFKSNHPEALVFINSCNMILRAIMSACGDADDCICTSEASELVAKLDEKEINSLPRPGEVEFICGGPPCQGFSGMNRFNHGSWSKVQCEMILAFLSFADYFRPKFGVLEAGAYGVSQFRKRAFIWAASPEEMLPEWPEPMHVFAGSELRVTLSGNSQNAAMKSTANGAPFRAITVKDTIGDLPSIGNGALVTTMKVKLSTGEVVDLVPWCLPNTARRHNQWKGLFGRLDWEGNFPTSVTDPQPMGKVGMCFHPEQDRIVTVRECARSQGFPDSYKFVGNIHHKHRQIENAVPPPLAIVLGRKLKEAIEKKKAQHNAASSCIQ</sequence>
<dbReference type="SUPFAM" id="SSF53335">
    <property type="entry name" value="S-adenosyl-L-methionine-dependent methyltransferases"/>
    <property type="match status" value="1"/>
</dbReference>
<proteinExistence type="inferred from homology"/>
<feature type="active site" evidence="5">
    <location>
        <position position="496"/>
    </location>
</feature>
<dbReference type="Pfam" id="PF00145">
    <property type="entry name" value="DNA_methylase"/>
    <property type="match status" value="1"/>
</dbReference>
<keyword evidence="7" id="KW-1185">Reference proteome</keyword>
<reference evidence="6 7" key="1">
    <citation type="journal article" date="2023" name="Plant Biotechnol. J.">
        <title>Chromosome-level wild Hevea brasiliensis genome provides new tools for genomic-assisted breeding and valuable loci to elevate rubber yield.</title>
        <authorList>
            <person name="Cheng H."/>
            <person name="Song X."/>
            <person name="Hu Y."/>
            <person name="Wu T."/>
            <person name="Yang Q."/>
            <person name="An Z."/>
            <person name="Feng S."/>
            <person name="Deng Z."/>
            <person name="Wu W."/>
            <person name="Zeng X."/>
            <person name="Tu M."/>
            <person name="Wang X."/>
            <person name="Huang H."/>
        </authorList>
    </citation>
    <scope>NUCLEOTIDE SEQUENCE [LARGE SCALE GENOMIC DNA]</scope>
    <source>
        <strain evidence="6">MT/VB/25A 57/8</strain>
    </source>
</reference>
<dbReference type="Gene3D" id="3.40.50.150">
    <property type="entry name" value="Vaccinia Virus protein VP39"/>
    <property type="match status" value="2"/>
</dbReference>
<gene>
    <name evidence="6" type="ORF">P3X46_013416</name>
</gene>
<protein>
    <recommendedName>
        <fullName evidence="1">DNA (cytosine-5-)-methyltransferase</fullName>
        <ecNumber evidence="1">2.1.1.37</ecNumber>
    </recommendedName>
</protein>
<keyword evidence="4 5" id="KW-0949">S-adenosyl-L-methionine</keyword>
<comment type="caution">
    <text evidence="6">The sequence shown here is derived from an EMBL/GenBank/DDBJ whole genome shotgun (WGS) entry which is preliminary data.</text>
</comment>
<dbReference type="Proteomes" id="UP001174677">
    <property type="component" value="Chromosome 8"/>
</dbReference>
<dbReference type="InterPro" id="IPR050390">
    <property type="entry name" value="C5-Methyltransferase"/>
</dbReference>
<keyword evidence="2 5" id="KW-0489">Methyltransferase</keyword>
<evidence type="ECO:0000313" key="6">
    <source>
        <dbReference type="EMBL" id="KAJ9174811.1"/>
    </source>
</evidence>
<keyword evidence="3 5" id="KW-0808">Transferase</keyword>
<dbReference type="PANTHER" id="PTHR10629:SF52">
    <property type="entry name" value="DNA (CYTOSINE-5)-METHYLTRANSFERASE 1"/>
    <property type="match status" value="1"/>
</dbReference>
<evidence type="ECO:0000313" key="7">
    <source>
        <dbReference type="Proteomes" id="UP001174677"/>
    </source>
</evidence>
<dbReference type="PROSITE" id="PS00094">
    <property type="entry name" value="C5_MTASE_1"/>
    <property type="match status" value="1"/>
</dbReference>
<dbReference type="EC" id="2.1.1.37" evidence="1"/>
<evidence type="ECO:0000256" key="4">
    <source>
        <dbReference type="ARBA" id="ARBA00022691"/>
    </source>
</evidence>
<organism evidence="6 7">
    <name type="scientific">Hevea brasiliensis</name>
    <name type="common">Para rubber tree</name>
    <name type="synonym">Siphonia brasiliensis</name>
    <dbReference type="NCBI Taxonomy" id="3981"/>
    <lineage>
        <taxon>Eukaryota</taxon>
        <taxon>Viridiplantae</taxon>
        <taxon>Streptophyta</taxon>
        <taxon>Embryophyta</taxon>
        <taxon>Tracheophyta</taxon>
        <taxon>Spermatophyta</taxon>
        <taxon>Magnoliopsida</taxon>
        <taxon>eudicotyledons</taxon>
        <taxon>Gunneridae</taxon>
        <taxon>Pentapetalae</taxon>
        <taxon>rosids</taxon>
        <taxon>fabids</taxon>
        <taxon>Malpighiales</taxon>
        <taxon>Euphorbiaceae</taxon>
        <taxon>Crotonoideae</taxon>
        <taxon>Micrandreae</taxon>
        <taxon>Hevea</taxon>
    </lineage>
</organism>
<dbReference type="PRINTS" id="PR00105">
    <property type="entry name" value="C5METTRFRASE"/>
</dbReference>
<dbReference type="InterPro" id="IPR018117">
    <property type="entry name" value="C5_DNA_meth_AS"/>
</dbReference>
<name>A0ABQ9M3D8_HEVBR</name>
<dbReference type="PANTHER" id="PTHR10629">
    <property type="entry name" value="CYTOSINE-SPECIFIC METHYLTRANSFERASE"/>
    <property type="match status" value="1"/>
</dbReference>
<evidence type="ECO:0000256" key="3">
    <source>
        <dbReference type="ARBA" id="ARBA00022679"/>
    </source>
</evidence>